<feature type="compositionally biased region" description="Basic and acidic residues" evidence="2">
    <location>
        <begin position="81"/>
        <end position="96"/>
    </location>
</feature>
<dbReference type="KEGG" id="glz:GLAREA_01294"/>
<feature type="region of interest" description="Disordered" evidence="2">
    <location>
        <begin position="74"/>
        <end position="103"/>
    </location>
</feature>
<dbReference type="eggNOG" id="ENOG502STQZ">
    <property type="taxonomic scope" value="Eukaryota"/>
</dbReference>
<dbReference type="OMA" id="KCNGDLY"/>
<evidence type="ECO:0000313" key="4">
    <source>
        <dbReference type="EMBL" id="EPE25382.1"/>
    </source>
</evidence>
<feature type="region of interest" description="Disordered" evidence="2">
    <location>
        <begin position="210"/>
        <end position="229"/>
    </location>
</feature>
<dbReference type="GeneID" id="19460352"/>
<dbReference type="SUPFAM" id="SSF57701">
    <property type="entry name" value="Zn2/Cys6 DNA-binding domain"/>
    <property type="match status" value="1"/>
</dbReference>
<dbReference type="GO" id="GO:0003677">
    <property type="term" value="F:DNA binding"/>
    <property type="evidence" value="ECO:0007669"/>
    <property type="project" value="UniProtKB-KW"/>
</dbReference>
<feature type="domain" description="Zn(2)-C6 fungal-type" evidence="3">
    <location>
        <begin position="34"/>
        <end position="65"/>
    </location>
</feature>
<organism evidence="4 5">
    <name type="scientific">Glarea lozoyensis (strain ATCC 20868 / MF5171)</name>
    <dbReference type="NCBI Taxonomy" id="1116229"/>
    <lineage>
        <taxon>Eukaryota</taxon>
        <taxon>Fungi</taxon>
        <taxon>Dikarya</taxon>
        <taxon>Ascomycota</taxon>
        <taxon>Pezizomycotina</taxon>
        <taxon>Leotiomycetes</taxon>
        <taxon>Helotiales</taxon>
        <taxon>Helotiaceae</taxon>
        <taxon>Glarea</taxon>
    </lineage>
</organism>
<dbReference type="EMBL" id="KE145371">
    <property type="protein sequence ID" value="EPE25382.1"/>
    <property type="molecule type" value="Genomic_DNA"/>
</dbReference>
<dbReference type="CDD" id="cd00067">
    <property type="entry name" value="GAL4"/>
    <property type="match status" value="1"/>
</dbReference>
<dbReference type="GO" id="GO:0000981">
    <property type="term" value="F:DNA-binding transcription factor activity, RNA polymerase II-specific"/>
    <property type="evidence" value="ECO:0007669"/>
    <property type="project" value="InterPro"/>
</dbReference>
<keyword evidence="5" id="KW-1185">Reference proteome</keyword>
<keyword evidence="1" id="KW-0539">Nucleus</keyword>
<evidence type="ECO:0000256" key="2">
    <source>
        <dbReference type="SAM" id="MobiDB-lite"/>
    </source>
</evidence>
<keyword evidence="4" id="KW-0238">DNA-binding</keyword>
<dbReference type="HOGENOM" id="CLU_590636_0_0_1"/>
<dbReference type="AlphaFoldDB" id="S3CFV0"/>
<dbReference type="PROSITE" id="PS00463">
    <property type="entry name" value="ZN2_CY6_FUNGAL_1"/>
    <property type="match status" value="1"/>
</dbReference>
<gene>
    <name evidence="4" type="ORF">GLAREA_01294</name>
</gene>
<dbReference type="RefSeq" id="XP_008086701.1">
    <property type="nucleotide sequence ID" value="XM_008088510.1"/>
</dbReference>
<reference evidence="4 5" key="1">
    <citation type="journal article" date="2013" name="BMC Genomics">
        <title>Genomics-driven discovery of the pneumocandin biosynthetic gene cluster in the fungus Glarea lozoyensis.</title>
        <authorList>
            <person name="Chen L."/>
            <person name="Yue Q."/>
            <person name="Zhang X."/>
            <person name="Xiang M."/>
            <person name="Wang C."/>
            <person name="Li S."/>
            <person name="Che Y."/>
            <person name="Ortiz-Lopez F.J."/>
            <person name="Bills G.F."/>
            <person name="Liu X."/>
            <person name="An Z."/>
        </authorList>
    </citation>
    <scope>NUCLEOTIDE SEQUENCE [LARGE SCALE GENOMIC DNA]</scope>
    <source>
        <strain evidence="5">ATCC 20868 / MF5171</strain>
    </source>
</reference>
<evidence type="ECO:0000259" key="3">
    <source>
        <dbReference type="PROSITE" id="PS50048"/>
    </source>
</evidence>
<proteinExistence type="predicted"/>
<dbReference type="STRING" id="1116229.S3CFV0"/>
<sequence>MFGTFRYNKTTKDLEHIQLSSDDIVDARGHTLVACDQCRAQKLKCNGDRNTCDRCLANLSKTCTYVGRKRLSHPLAPSKRQKQEKNQNLAEPRHLEPSSTADNVGKISTFWPNDTAMFCASSPTTLRSDIERQPLFTGSDLSWDSMSELLDTSNLSEHETAMSPGIDLFETSPASYQEATNMLDGQNSLLPMNENSLCAPLWVTGAELEPREQQAQGRPRLASYSEAPSSQFGERVVRQTNCNCLHTMTQLFEDTESTVESQGFDEFMMCLGRGTQMCESVLACVHCNACTDNAMLFTSSARQLVLTAQKISSKLLLTHQAGRRRSDSSKWSSHDIGDDIVTFGRYRMEQPEMQIRLVHQIVLLHIEDLQQLLAKIKKGVGLKRKAEELLIDAECSVARLNRVIRELAK</sequence>
<dbReference type="OrthoDB" id="4356994at2759"/>
<accession>S3CFV0</accession>
<dbReference type="Gene3D" id="4.10.240.10">
    <property type="entry name" value="Zn(2)-C6 fungal-type DNA-binding domain"/>
    <property type="match status" value="1"/>
</dbReference>
<dbReference type="GO" id="GO:0008270">
    <property type="term" value="F:zinc ion binding"/>
    <property type="evidence" value="ECO:0007669"/>
    <property type="project" value="InterPro"/>
</dbReference>
<dbReference type="InterPro" id="IPR036864">
    <property type="entry name" value="Zn2-C6_fun-type_DNA-bd_sf"/>
</dbReference>
<dbReference type="PROSITE" id="PS50048">
    <property type="entry name" value="ZN2_CY6_FUNGAL_2"/>
    <property type="match status" value="1"/>
</dbReference>
<dbReference type="Pfam" id="PF00172">
    <property type="entry name" value="Zn_clus"/>
    <property type="match status" value="1"/>
</dbReference>
<dbReference type="InterPro" id="IPR001138">
    <property type="entry name" value="Zn2Cys6_DnaBD"/>
</dbReference>
<name>S3CFV0_GLAL2</name>
<dbReference type="Proteomes" id="UP000016922">
    <property type="component" value="Unassembled WGS sequence"/>
</dbReference>
<protein>
    <submittedName>
        <fullName evidence="4">Zn2/Cys6 DNA-binding protein</fullName>
    </submittedName>
</protein>
<dbReference type="SMART" id="SM00066">
    <property type="entry name" value="GAL4"/>
    <property type="match status" value="1"/>
</dbReference>
<evidence type="ECO:0000256" key="1">
    <source>
        <dbReference type="ARBA" id="ARBA00023242"/>
    </source>
</evidence>
<evidence type="ECO:0000313" key="5">
    <source>
        <dbReference type="Proteomes" id="UP000016922"/>
    </source>
</evidence>